<dbReference type="GO" id="GO:0016020">
    <property type="term" value="C:membrane"/>
    <property type="evidence" value="ECO:0007669"/>
    <property type="project" value="UniProtKB-SubCell"/>
</dbReference>
<evidence type="ECO:0000256" key="5">
    <source>
        <dbReference type="ARBA" id="ARBA00022989"/>
    </source>
</evidence>
<dbReference type="AlphaFoldDB" id="A0A367IUQ4"/>
<keyword evidence="6 7" id="KW-0472">Membrane</keyword>
<feature type="domain" description="Amino acid permease/ SLC12A" evidence="8">
    <location>
        <begin position="1"/>
        <end position="158"/>
    </location>
</feature>
<dbReference type="Pfam" id="PF00324">
    <property type="entry name" value="AA_permease"/>
    <property type="match status" value="1"/>
</dbReference>
<dbReference type="STRING" id="4846.A0A367IUQ4"/>
<evidence type="ECO:0000313" key="10">
    <source>
        <dbReference type="Proteomes" id="UP000253551"/>
    </source>
</evidence>
<gene>
    <name evidence="9" type="ORF">CU098_001256</name>
</gene>
<dbReference type="InterPro" id="IPR004841">
    <property type="entry name" value="AA-permease/SLC12A_dom"/>
</dbReference>
<organism evidence="9 10">
    <name type="scientific">Rhizopus stolonifer</name>
    <name type="common">Rhizopus nigricans</name>
    <dbReference type="NCBI Taxonomy" id="4846"/>
    <lineage>
        <taxon>Eukaryota</taxon>
        <taxon>Fungi</taxon>
        <taxon>Fungi incertae sedis</taxon>
        <taxon>Mucoromycota</taxon>
        <taxon>Mucoromycotina</taxon>
        <taxon>Mucoromycetes</taxon>
        <taxon>Mucorales</taxon>
        <taxon>Mucorineae</taxon>
        <taxon>Rhizopodaceae</taxon>
        <taxon>Rhizopus</taxon>
    </lineage>
</organism>
<accession>A0A367IUQ4</accession>
<dbReference type="EMBL" id="PJQM01005533">
    <property type="protein sequence ID" value="RCH81408.1"/>
    <property type="molecule type" value="Genomic_DNA"/>
</dbReference>
<evidence type="ECO:0000256" key="6">
    <source>
        <dbReference type="ARBA" id="ARBA00023136"/>
    </source>
</evidence>
<dbReference type="PANTHER" id="PTHR43341:SF1">
    <property type="entry name" value="GENERAL AMINO-ACID PERMEASE GAP1"/>
    <property type="match status" value="1"/>
</dbReference>
<keyword evidence="4" id="KW-0029">Amino-acid transport</keyword>
<feature type="transmembrane region" description="Helical" evidence="7">
    <location>
        <begin position="31"/>
        <end position="50"/>
    </location>
</feature>
<dbReference type="PANTHER" id="PTHR43341">
    <property type="entry name" value="AMINO ACID PERMEASE"/>
    <property type="match status" value="1"/>
</dbReference>
<evidence type="ECO:0000256" key="7">
    <source>
        <dbReference type="SAM" id="Phobius"/>
    </source>
</evidence>
<feature type="transmembrane region" description="Helical" evidence="7">
    <location>
        <begin position="100"/>
        <end position="125"/>
    </location>
</feature>
<dbReference type="Gene3D" id="1.20.1740.10">
    <property type="entry name" value="Amino acid/polyamine transporter I"/>
    <property type="match status" value="1"/>
</dbReference>
<name>A0A367IUQ4_RHIST</name>
<evidence type="ECO:0000313" key="9">
    <source>
        <dbReference type="EMBL" id="RCH81408.1"/>
    </source>
</evidence>
<feature type="transmembrane region" description="Helical" evidence="7">
    <location>
        <begin position="56"/>
        <end position="79"/>
    </location>
</feature>
<dbReference type="GO" id="GO:0015171">
    <property type="term" value="F:amino acid transmembrane transporter activity"/>
    <property type="evidence" value="ECO:0007669"/>
    <property type="project" value="TreeGrafter"/>
</dbReference>
<keyword evidence="3 7" id="KW-0812">Transmembrane</keyword>
<keyword evidence="5 7" id="KW-1133">Transmembrane helix</keyword>
<evidence type="ECO:0000256" key="3">
    <source>
        <dbReference type="ARBA" id="ARBA00022692"/>
    </source>
</evidence>
<dbReference type="Proteomes" id="UP000253551">
    <property type="component" value="Unassembled WGS sequence"/>
</dbReference>
<keyword evidence="10" id="KW-1185">Reference proteome</keyword>
<keyword evidence="2" id="KW-0813">Transport</keyword>
<proteinExistence type="predicted"/>
<evidence type="ECO:0000259" key="8">
    <source>
        <dbReference type="Pfam" id="PF00324"/>
    </source>
</evidence>
<comment type="subcellular location">
    <subcellularLocation>
        <location evidence="1">Membrane</location>
        <topology evidence="1">Multi-pass membrane protein</topology>
    </subcellularLocation>
</comment>
<dbReference type="InterPro" id="IPR050524">
    <property type="entry name" value="APC_YAT"/>
</dbReference>
<evidence type="ECO:0000256" key="2">
    <source>
        <dbReference type="ARBA" id="ARBA00022448"/>
    </source>
</evidence>
<protein>
    <recommendedName>
        <fullName evidence="8">Amino acid permease/ SLC12A domain-containing protein</fullName>
    </recommendedName>
</protein>
<sequence length="198" mass="22222">MYTTSRTLLGLARDGNAPAFLGRVNRHGSPYWAVIVSSIIGFACVFVSIYSAEQAFVWFQAITAVSGFISWAGIGGVHVRFRRAYVRQGRSIDELPYKSVAYPFSGIFSCCLSILIVLGQGYVSFTPSFDAITFCTSYIGIVPFIVCYVLHKLITRKKLIPLEEVDFETGRVTRFDIEKDNELDENLPLWKRALNIIL</sequence>
<evidence type="ECO:0000256" key="1">
    <source>
        <dbReference type="ARBA" id="ARBA00004141"/>
    </source>
</evidence>
<reference evidence="9 10" key="1">
    <citation type="journal article" date="2018" name="G3 (Bethesda)">
        <title>Phylogenetic and Phylogenomic Definition of Rhizopus Species.</title>
        <authorList>
            <person name="Gryganskyi A.P."/>
            <person name="Golan J."/>
            <person name="Dolatabadi S."/>
            <person name="Mondo S."/>
            <person name="Robb S."/>
            <person name="Idnurm A."/>
            <person name="Muszewska A."/>
            <person name="Steczkiewicz K."/>
            <person name="Masonjones S."/>
            <person name="Liao H.L."/>
            <person name="Gajdeczka M.T."/>
            <person name="Anike F."/>
            <person name="Vuek A."/>
            <person name="Anishchenko I.M."/>
            <person name="Voigt K."/>
            <person name="de Hoog G.S."/>
            <person name="Smith M.E."/>
            <person name="Heitman J."/>
            <person name="Vilgalys R."/>
            <person name="Stajich J.E."/>
        </authorList>
    </citation>
    <scope>NUCLEOTIDE SEQUENCE [LARGE SCALE GENOMIC DNA]</scope>
    <source>
        <strain evidence="9 10">LSU 92-RS-03</strain>
    </source>
</reference>
<feature type="transmembrane region" description="Helical" evidence="7">
    <location>
        <begin position="131"/>
        <end position="150"/>
    </location>
</feature>
<comment type="caution">
    <text evidence="9">The sequence shown here is derived from an EMBL/GenBank/DDBJ whole genome shotgun (WGS) entry which is preliminary data.</text>
</comment>
<evidence type="ECO:0000256" key="4">
    <source>
        <dbReference type="ARBA" id="ARBA00022970"/>
    </source>
</evidence>
<dbReference type="OrthoDB" id="3900342at2759"/>